<dbReference type="PROSITE" id="PS52016">
    <property type="entry name" value="TONB_DEPENDENT_REC_3"/>
    <property type="match status" value="1"/>
</dbReference>
<organism evidence="2">
    <name type="scientific">termite gut metagenome</name>
    <dbReference type="NCBI Taxonomy" id="433724"/>
    <lineage>
        <taxon>unclassified sequences</taxon>
        <taxon>metagenomes</taxon>
        <taxon>organismal metagenomes</taxon>
    </lineage>
</organism>
<dbReference type="Pfam" id="PF13715">
    <property type="entry name" value="CarbopepD_reg_2"/>
    <property type="match status" value="1"/>
</dbReference>
<dbReference type="InterPro" id="IPR039426">
    <property type="entry name" value="TonB-dep_rcpt-like"/>
</dbReference>
<dbReference type="InterPro" id="IPR008969">
    <property type="entry name" value="CarboxyPept-like_regulatory"/>
</dbReference>
<dbReference type="Gene3D" id="2.170.130.10">
    <property type="entry name" value="TonB-dependent receptor, plug domain"/>
    <property type="match status" value="1"/>
</dbReference>
<dbReference type="Gene3D" id="2.60.40.1120">
    <property type="entry name" value="Carboxypeptidase-like, regulatory domain"/>
    <property type="match status" value="1"/>
</dbReference>
<name>A0A5J4PKE5_9ZZZZ</name>
<gene>
    <name evidence="2" type="ORF">EZS27_038869</name>
</gene>
<evidence type="ECO:0000313" key="2">
    <source>
        <dbReference type="EMBL" id="KAA6309692.1"/>
    </source>
</evidence>
<accession>A0A5J4PKE5</accession>
<dbReference type="SUPFAM" id="SSF49464">
    <property type="entry name" value="Carboxypeptidase regulatory domain-like"/>
    <property type="match status" value="1"/>
</dbReference>
<dbReference type="EMBL" id="SNRY01007820">
    <property type="protein sequence ID" value="KAA6309692.1"/>
    <property type="molecule type" value="Genomic_DNA"/>
</dbReference>
<evidence type="ECO:0000259" key="1">
    <source>
        <dbReference type="Pfam" id="PF07715"/>
    </source>
</evidence>
<feature type="domain" description="TonB-dependent receptor plug" evidence="1">
    <location>
        <begin position="117"/>
        <end position="213"/>
    </location>
</feature>
<comment type="caution">
    <text evidence="2">The sequence shown here is derived from an EMBL/GenBank/DDBJ whole genome shotgun (WGS) entry which is preliminary data.</text>
</comment>
<sequence length="217" mass="22973">MKKYILLTIGLCLFISYVEAQTRQIRGRVISGEDGSPLPGTTVLQVGANNGTTTNVDGNYTLNITNRGGQLTFQFIGYNSKSVNITSANVYDVVLEPARIDLDEVVVTAGGIVRTKRGQGYSATKITDTELTAGKSPSIAGGLTAKIPGLQINAISSGVNPNYRLVLRGNRSITGNNQALIVVDEAIVSNELLNNINPEDIESIQVLNGASGATLYT</sequence>
<dbReference type="InterPro" id="IPR037066">
    <property type="entry name" value="Plug_dom_sf"/>
</dbReference>
<protein>
    <submittedName>
        <fullName evidence="2">TonB-dependent receptor SusC</fullName>
    </submittedName>
</protein>
<dbReference type="Pfam" id="PF07715">
    <property type="entry name" value="Plug"/>
    <property type="match status" value="1"/>
</dbReference>
<proteinExistence type="predicted"/>
<dbReference type="AlphaFoldDB" id="A0A5J4PKE5"/>
<reference evidence="2" key="1">
    <citation type="submission" date="2019-03" db="EMBL/GenBank/DDBJ databases">
        <title>Single cell metagenomics reveals metabolic interactions within the superorganism composed of flagellate Streblomastix strix and complex community of Bacteroidetes bacteria on its surface.</title>
        <authorList>
            <person name="Treitli S.C."/>
            <person name="Kolisko M."/>
            <person name="Husnik F."/>
            <person name="Keeling P."/>
            <person name="Hampl V."/>
        </authorList>
    </citation>
    <scope>NUCLEOTIDE SEQUENCE</scope>
    <source>
        <strain evidence="2">STM</strain>
    </source>
</reference>
<dbReference type="InterPro" id="IPR012910">
    <property type="entry name" value="Plug_dom"/>
</dbReference>
<dbReference type="SUPFAM" id="SSF56935">
    <property type="entry name" value="Porins"/>
    <property type="match status" value="1"/>
</dbReference>
<keyword evidence="2" id="KW-0675">Receptor</keyword>